<accession>A0A371DGG8</accession>
<gene>
    <name evidence="2" type="ORF">OH76DRAFT_260336</name>
</gene>
<reference evidence="2 3" key="1">
    <citation type="journal article" date="2018" name="Biotechnol. Biofuels">
        <title>Integrative visual omics of the white-rot fungus Polyporus brumalis exposes the biotechnological potential of its oxidative enzymes for delignifying raw plant biomass.</title>
        <authorList>
            <person name="Miyauchi S."/>
            <person name="Rancon A."/>
            <person name="Drula E."/>
            <person name="Hage H."/>
            <person name="Chaduli D."/>
            <person name="Favel A."/>
            <person name="Grisel S."/>
            <person name="Henrissat B."/>
            <person name="Herpoel-Gimbert I."/>
            <person name="Ruiz-Duenas F.J."/>
            <person name="Chevret D."/>
            <person name="Hainaut M."/>
            <person name="Lin J."/>
            <person name="Wang M."/>
            <person name="Pangilinan J."/>
            <person name="Lipzen A."/>
            <person name="Lesage-Meessen L."/>
            <person name="Navarro D."/>
            <person name="Riley R."/>
            <person name="Grigoriev I.V."/>
            <person name="Zhou S."/>
            <person name="Raouche S."/>
            <person name="Rosso M.N."/>
        </authorList>
    </citation>
    <scope>NUCLEOTIDE SEQUENCE [LARGE SCALE GENOMIC DNA]</scope>
    <source>
        <strain evidence="2 3">BRFM 1820</strain>
    </source>
</reference>
<feature type="compositionally biased region" description="Pro residues" evidence="1">
    <location>
        <begin position="156"/>
        <end position="167"/>
    </location>
</feature>
<evidence type="ECO:0000313" key="3">
    <source>
        <dbReference type="Proteomes" id="UP000256964"/>
    </source>
</evidence>
<evidence type="ECO:0000313" key="2">
    <source>
        <dbReference type="EMBL" id="RDX51627.1"/>
    </source>
</evidence>
<protein>
    <submittedName>
        <fullName evidence="2">Uncharacterized protein</fullName>
    </submittedName>
</protein>
<dbReference type="Proteomes" id="UP000256964">
    <property type="component" value="Unassembled WGS sequence"/>
</dbReference>
<organism evidence="2 3">
    <name type="scientific">Lentinus brumalis</name>
    <dbReference type="NCBI Taxonomy" id="2498619"/>
    <lineage>
        <taxon>Eukaryota</taxon>
        <taxon>Fungi</taxon>
        <taxon>Dikarya</taxon>
        <taxon>Basidiomycota</taxon>
        <taxon>Agaricomycotina</taxon>
        <taxon>Agaricomycetes</taxon>
        <taxon>Polyporales</taxon>
        <taxon>Polyporaceae</taxon>
        <taxon>Lentinus</taxon>
    </lineage>
</organism>
<dbReference type="AlphaFoldDB" id="A0A371DGG8"/>
<feature type="region of interest" description="Disordered" evidence="1">
    <location>
        <begin position="153"/>
        <end position="182"/>
    </location>
</feature>
<proteinExistence type="predicted"/>
<sequence length="182" mass="19681">MHCGEEDYADVASDLHKRRQRCPLGTTGLTPVINVFAAEGDAVLAIGVYGRVWLVYLSSQIHVSEYGQIFRCCPHNGHDSSWRASVDCPVRCECELSGGRSLTIACGHRRQRPGISPSPLTFVGRPPFVPIFTPPGSARWEWKPAVQRCAALGLAPRPPGPQPPVPPSGLLAMSPFGTQEPS</sequence>
<dbReference type="EMBL" id="KZ857393">
    <property type="protein sequence ID" value="RDX51627.1"/>
    <property type="molecule type" value="Genomic_DNA"/>
</dbReference>
<name>A0A371DGG8_9APHY</name>
<keyword evidence="3" id="KW-1185">Reference proteome</keyword>
<evidence type="ECO:0000256" key="1">
    <source>
        <dbReference type="SAM" id="MobiDB-lite"/>
    </source>
</evidence>